<feature type="compositionally biased region" description="Low complexity" evidence="1">
    <location>
        <begin position="93"/>
        <end position="102"/>
    </location>
</feature>
<evidence type="ECO:0000256" key="1">
    <source>
        <dbReference type="SAM" id="MobiDB-lite"/>
    </source>
</evidence>
<evidence type="ECO:0000313" key="2">
    <source>
        <dbReference type="EMBL" id="KPH80396.1"/>
    </source>
</evidence>
<protein>
    <submittedName>
        <fullName evidence="2">Uncharacterized protein</fullName>
    </submittedName>
</protein>
<feature type="region of interest" description="Disordered" evidence="1">
    <location>
        <begin position="93"/>
        <end position="114"/>
    </location>
</feature>
<reference evidence="2 3" key="1">
    <citation type="submission" date="2015-07" db="EMBL/GenBank/DDBJ databases">
        <title>Whole genome sequencing of Bosea vaviloviae isolated from cave pool.</title>
        <authorList>
            <person name="Tan N.E.H."/>
            <person name="Lee Y.P."/>
            <person name="Gan H.M."/>
            <person name="Barton H."/>
            <person name="Savka M.A."/>
        </authorList>
    </citation>
    <scope>NUCLEOTIDE SEQUENCE [LARGE SCALE GENOMIC DNA]</scope>
    <source>
        <strain evidence="2 3">SD260</strain>
    </source>
</reference>
<dbReference type="PATRIC" id="fig|1526658.3.peg.2695"/>
<accession>A0A0N1FHK5</accession>
<feature type="compositionally biased region" description="Gly residues" evidence="1">
    <location>
        <begin position="103"/>
        <end position="114"/>
    </location>
</feature>
<organism evidence="2 3">
    <name type="scientific">Bosea vaviloviae</name>
    <dbReference type="NCBI Taxonomy" id="1526658"/>
    <lineage>
        <taxon>Bacteria</taxon>
        <taxon>Pseudomonadati</taxon>
        <taxon>Pseudomonadota</taxon>
        <taxon>Alphaproteobacteria</taxon>
        <taxon>Hyphomicrobiales</taxon>
        <taxon>Boseaceae</taxon>
        <taxon>Bosea</taxon>
    </lineage>
</organism>
<name>A0A0N1FHK5_9HYPH</name>
<dbReference type="AlphaFoldDB" id="A0A0N1FHK5"/>
<proteinExistence type="predicted"/>
<comment type="caution">
    <text evidence="2">The sequence shown here is derived from an EMBL/GenBank/DDBJ whole genome shotgun (WGS) entry which is preliminary data.</text>
</comment>
<gene>
    <name evidence="2" type="ORF">AE618_13830</name>
</gene>
<evidence type="ECO:0000313" key="3">
    <source>
        <dbReference type="Proteomes" id="UP000037822"/>
    </source>
</evidence>
<sequence length="114" mass="11928">MQLGALLTRLSDENDAAVALDALGDVVLLAQIQEMGEQHDETPGEYVANASRRYAAQAGDEDWLALMTAIERADDPARVVLGKMLRWALASDAAPAPATSGGCSCGSGGCDDHR</sequence>
<dbReference type="RefSeq" id="WP_054209652.1">
    <property type="nucleotide sequence ID" value="NZ_LGSZ01000042.1"/>
</dbReference>
<dbReference type="Proteomes" id="UP000037822">
    <property type="component" value="Unassembled WGS sequence"/>
</dbReference>
<dbReference type="EMBL" id="LGSZ01000042">
    <property type="protein sequence ID" value="KPH80396.1"/>
    <property type="molecule type" value="Genomic_DNA"/>
</dbReference>
<keyword evidence="3" id="KW-1185">Reference proteome</keyword>